<keyword evidence="1" id="KW-0812">Transmembrane</keyword>
<evidence type="ECO:0000313" key="3">
    <source>
        <dbReference type="Proteomes" id="UP000199629"/>
    </source>
</evidence>
<organism evidence="2 3">
    <name type="scientific">Micromonospora chaiyaphumensis</name>
    <dbReference type="NCBI Taxonomy" id="307119"/>
    <lineage>
        <taxon>Bacteria</taxon>
        <taxon>Bacillati</taxon>
        <taxon>Actinomycetota</taxon>
        <taxon>Actinomycetes</taxon>
        <taxon>Micromonosporales</taxon>
        <taxon>Micromonosporaceae</taxon>
        <taxon>Micromonospora</taxon>
    </lineage>
</organism>
<dbReference type="AlphaFoldDB" id="A0A1C4ZIT3"/>
<keyword evidence="1" id="KW-0472">Membrane</keyword>
<dbReference type="Proteomes" id="UP000199629">
    <property type="component" value="Unassembled WGS sequence"/>
</dbReference>
<dbReference type="EMBL" id="FMCS01000015">
    <property type="protein sequence ID" value="SCF32746.1"/>
    <property type="molecule type" value="Genomic_DNA"/>
</dbReference>
<gene>
    <name evidence="2" type="ORF">GA0070214_11519</name>
</gene>
<keyword evidence="1" id="KW-1133">Transmembrane helix</keyword>
<dbReference type="RefSeq" id="WP_091269800.1">
    <property type="nucleotide sequence ID" value="NZ_FMCS01000015.1"/>
</dbReference>
<protein>
    <submittedName>
        <fullName evidence="2">Uncharacterized protein</fullName>
    </submittedName>
</protein>
<evidence type="ECO:0000313" key="2">
    <source>
        <dbReference type="EMBL" id="SCF32746.1"/>
    </source>
</evidence>
<accession>A0A1C4ZIT3</accession>
<name>A0A1C4ZIT3_9ACTN</name>
<reference evidence="3" key="1">
    <citation type="submission" date="2016-06" db="EMBL/GenBank/DDBJ databases">
        <authorList>
            <person name="Varghese N."/>
            <person name="Submissions Spin"/>
        </authorList>
    </citation>
    <scope>NUCLEOTIDE SEQUENCE [LARGE SCALE GENOMIC DNA]</scope>
    <source>
        <strain evidence="3">DSM 45246</strain>
    </source>
</reference>
<evidence type="ECO:0000256" key="1">
    <source>
        <dbReference type="SAM" id="Phobius"/>
    </source>
</evidence>
<feature type="transmembrane region" description="Helical" evidence="1">
    <location>
        <begin position="67"/>
        <end position="90"/>
    </location>
</feature>
<sequence length="209" mass="21904">MPVDITALDISEQVAAGIASGEYVKDGDVVRDLAGRLVALLKEVSLPTEGQEIAAGGIAKALTSPKVIAIGLGLGALTATAGGVAGFVLGKKKQAAKLERPKSVENCIASLSAYLEAVQNGSLDVKTLHRLNSDLDAVNKEAGSGRIEILAEQLEVLIAIVADHTWKLAEAKAVDLSEVLEQTPQSGDSKIVSLQRHLRVQERILKRSA</sequence>
<keyword evidence="3" id="KW-1185">Reference proteome</keyword>
<proteinExistence type="predicted"/>